<comment type="caution">
    <text evidence="1">The sequence shown here is derived from an EMBL/GenBank/DDBJ whole genome shotgun (WGS) entry which is preliminary data.</text>
</comment>
<gene>
    <name evidence="1" type="ORF">PVAP13_8KG346900</name>
</gene>
<dbReference type="AlphaFoldDB" id="A0A8T0PEV0"/>
<evidence type="ECO:0000313" key="1">
    <source>
        <dbReference type="EMBL" id="KAG2560817.1"/>
    </source>
</evidence>
<keyword evidence="2" id="KW-1185">Reference proteome</keyword>
<reference evidence="1" key="1">
    <citation type="submission" date="2020-05" db="EMBL/GenBank/DDBJ databases">
        <title>WGS assembly of Panicum virgatum.</title>
        <authorList>
            <person name="Lovell J.T."/>
            <person name="Jenkins J."/>
            <person name="Shu S."/>
            <person name="Juenger T.E."/>
            <person name="Schmutz J."/>
        </authorList>
    </citation>
    <scope>NUCLEOTIDE SEQUENCE</scope>
    <source>
        <strain evidence="1">AP13</strain>
    </source>
</reference>
<proteinExistence type="predicted"/>
<organism evidence="1 2">
    <name type="scientific">Panicum virgatum</name>
    <name type="common">Blackwell switchgrass</name>
    <dbReference type="NCBI Taxonomy" id="38727"/>
    <lineage>
        <taxon>Eukaryota</taxon>
        <taxon>Viridiplantae</taxon>
        <taxon>Streptophyta</taxon>
        <taxon>Embryophyta</taxon>
        <taxon>Tracheophyta</taxon>
        <taxon>Spermatophyta</taxon>
        <taxon>Magnoliopsida</taxon>
        <taxon>Liliopsida</taxon>
        <taxon>Poales</taxon>
        <taxon>Poaceae</taxon>
        <taxon>PACMAD clade</taxon>
        <taxon>Panicoideae</taxon>
        <taxon>Panicodae</taxon>
        <taxon>Paniceae</taxon>
        <taxon>Panicinae</taxon>
        <taxon>Panicum</taxon>
        <taxon>Panicum sect. Hiantes</taxon>
    </lineage>
</organism>
<accession>A0A8T0PEV0</accession>
<evidence type="ECO:0000313" key="2">
    <source>
        <dbReference type="Proteomes" id="UP000823388"/>
    </source>
</evidence>
<name>A0A8T0PEV0_PANVG</name>
<dbReference type="EMBL" id="CM029051">
    <property type="protein sequence ID" value="KAG2560817.1"/>
    <property type="molecule type" value="Genomic_DNA"/>
</dbReference>
<protein>
    <submittedName>
        <fullName evidence="1">Uncharacterized protein</fullName>
    </submittedName>
</protein>
<sequence>MGLPSRFMELSSRVYPRPAPHQLPLWIRHNTRGGLLASHGDCRRQDNLGCSRFLASAANSVSSVSAQTRYFPVPATTAAGCHRQQHPSSARKDMLMLHNSARAQGRRLFSSIDPFRVKPAEANQVPVSFRAALNKHENAKNDPRKMLEALGYLKVFAKDKYYSDDEFHAKDLLVRVVSPLGKDHGRGVDGGVVKESLEVAGLLMDNASEAIRIQLCKEVGLKPILEGIIRHYGGGGADHKVITKLANEILAKLPPPSV</sequence>
<dbReference type="Proteomes" id="UP000823388">
    <property type="component" value="Chromosome 8K"/>
</dbReference>